<comment type="caution">
    <text evidence="2">The sequence shown here is derived from an EMBL/GenBank/DDBJ whole genome shotgun (WGS) entry which is preliminary data.</text>
</comment>
<evidence type="ECO:0000313" key="2">
    <source>
        <dbReference type="EMBL" id="MEQ2225638.1"/>
    </source>
</evidence>
<dbReference type="EMBL" id="JAHRIQ010013551">
    <property type="protein sequence ID" value="MEQ2225638.1"/>
    <property type="molecule type" value="Genomic_DNA"/>
</dbReference>
<feature type="region of interest" description="Disordered" evidence="1">
    <location>
        <begin position="1"/>
        <end position="46"/>
    </location>
</feature>
<sequence length="65" mass="7120">FENHQPQQQLKITKFKSARGMNAEKNSTNQKKKSSNTNEEESTGIVCTTMVLPSAFLSPSSGSDT</sequence>
<proteinExistence type="predicted"/>
<evidence type="ECO:0000256" key="1">
    <source>
        <dbReference type="SAM" id="MobiDB-lite"/>
    </source>
</evidence>
<name>A0ABV0T1K0_9TELE</name>
<keyword evidence="3" id="KW-1185">Reference proteome</keyword>
<organism evidence="2 3">
    <name type="scientific">Ilyodon furcidens</name>
    <name type="common">goldbreast splitfin</name>
    <dbReference type="NCBI Taxonomy" id="33524"/>
    <lineage>
        <taxon>Eukaryota</taxon>
        <taxon>Metazoa</taxon>
        <taxon>Chordata</taxon>
        <taxon>Craniata</taxon>
        <taxon>Vertebrata</taxon>
        <taxon>Euteleostomi</taxon>
        <taxon>Actinopterygii</taxon>
        <taxon>Neopterygii</taxon>
        <taxon>Teleostei</taxon>
        <taxon>Neoteleostei</taxon>
        <taxon>Acanthomorphata</taxon>
        <taxon>Ovalentaria</taxon>
        <taxon>Atherinomorphae</taxon>
        <taxon>Cyprinodontiformes</taxon>
        <taxon>Goodeidae</taxon>
        <taxon>Ilyodon</taxon>
    </lineage>
</organism>
<feature type="compositionally biased region" description="Polar residues" evidence="1">
    <location>
        <begin position="1"/>
        <end position="11"/>
    </location>
</feature>
<gene>
    <name evidence="2" type="ORF">ILYODFUR_019563</name>
</gene>
<feature type="non-terminal residue" evidence="2">
    <location>
        <position position="1"/>
    </location>
</feature>
<evidence type="ECO:0000313" key="3">
    <source>
        <dbReference type="Proteomes" id="UP001482620"/>
    </source>
</evidence>
<accession>A0ABV0T1K0</accession>
<protein>
    <submittedName>
        <fullName evidence="2">Uncharacterized protein</fullName>
    </submittedName>
</protein>
<reference evidence="2 3" key="1">
    <citation type="submission" date="2021-06" db="EMBL/GenBank/DDBJ databases">
        <authorList>
            <person name="Palmer J.M."/>
        </authorList>
    </citation>
    <scope>NUCLEOTIDE SEQUENCE [LARGE SCALE GENOMIC DNA]</scope>
    <source>
        <strain evidence="3">if_2019</strain>
        <tissue evidence="2">Muscle</tissue>
    </source>
</reference>
<dbReference type="Proteomes" id="UP001482620">
    <property type="component" value="Unassembled WGS sequence"/>
</dbReference>